<keyword evidence="2" id="KW-1277">Toxin-antitoxin system</keyword>
<evidence type="ECO:0000256" key="1">
    <source>
        <dbReference type="ARBA" id="ARBA00022553"/>
    </source>
</evidence>
<keyword evidence="5" id="KW-0378">Hydrolase</keyword>
<dbReference type="Proteomes" id="UP000192333">
    <property type="component" value="Chromosome I"/>
</dbReference>
<keyword evidence="4" id="KW-0547">Nucleotide-binding</keyword>
<evidence type="ECO:0000256" key="5">
    <source>
        <dbReference type="ARBA" id="ARBA00022801"/>
    </source>
</evidence>
<dbReference type="STRING" id="758820.SAMN00777080_2890"/>
<evidence type="ECO:0000256" key="2">
    <source>
        <dbReference type="ARBA" id="ARBA00022649"/>
    </source>
</evidence>
<dbReference type="PANTHER" id="PTHR34139">
    <property type="entry name" value="UPF0331 PROTEIN MJ0127"/>
    <property type="match status" value="1"/>
</dbReference>
<dbReference type="InterPro" id="IPR051813">
    <property type="entry name" value="HepT_RNase_toxin"/>
</dbReference>
<keyword evidence="3" id="KW-0540">Nuclease</keyword>
<dbReference type="GO" id="GO:0110001">
    <property type="term" value="C:toxin-antitoxin complex"/>
    <property type="evidence" value="ECO:0007669"/>
    <property type="project" value="InterPro"/>
</dbReference>
<dbReference type="OrthoDB" id="955324at2"/>
<dbReference type="InterPro" id="IPR008201">
    <property type="entry name" value="HepT-like"/>
</dbReference>
<evidence type="ECO:0000256" key="4">
    <source>
        <dbReference type="ARBA" id="ARBA00022741"/>
    </source>
</evidence>
<keyword evidence="8" id="KW-1185">Reference proteome</keyword>
<comment type="similarity">
    <text evidence="6">Belongs to the HepT RNase toxin family.</text>
</comment>
<dbReference type="GO" id="GO:0004540">
    <property type="term" value="F:RNA nuclease activity"/>
    <property type="evidence" value="ECO:0007669"/>
    <property type="project" value="InterPro"/>
</dbReference>
<dbReference type="InterPro" id="IPR037038">
    <property type="entry name" value="HepT-like_sf"/>
</dbReference>
<protein>
    <submittedName>
        <fullName evidence="7">Uncharacterized conserved protein, contains HEPN domain</fullName>
    </submittedName>
</protein>
<dbReference type="AlphaFoldDB" id="A0A1W2H5P8"/>
<name>A0A1W2H5P8_9BACT</name>
<organism evidence="7 8">
    <name type="scientific">Aquiflexum balticum DSM 16537</name>
    <dbReference type="NCBI Taxonomy" id="758820"/>
    <lineage>
        <taxon>Bacteria</taxon>
        <taxon>Pseudomonadati</taxon>
        <taxon>Bacteroidota</taxon>
        <taxon>Cytophagia</taxon>
        <taxon>Cytophagales</taxon>
        <taxon>Cyclobacteriaceae</taxon>
        <taxon>Aquiflexum</taxon>
    </lineage>
</organism>
<dbReference type="PANTHER" id="PTHR34139:SF1">
    <property type="entry name" value="RNASE MJ1380-RELATED"/>
    <property type="match status" value="1"/>
</dbReference>
<dbReference type="RefSeq" id="WP_084121064.1">
    <property type="nucleotide sequence ID" value="NZ_LT838813.1"/>
</dbReference>
<dbReference type="Gene3D" id="1.20.120.580">
    <property type="entry name" value="bsu32300-like"/>
    <property type="match status" value="1"/>
</dbReference>
<accession>A0A1W2H5P8</accession>
<reference evidence="8" key="1">
    <citation type="submission" date="2017-04" db="EMBL/GenBank/DDBJ databases">
        <authorList>
            <person name="Varghese N."/>
            <person name="Submissions S."/>
        </authorList>
    </citation>
    <scope>NUCLEOTIDE SEQUENCE [LARGE SCALE GENOMIC DNA]</scope>
    <source>
        <strain evidence="8">DSM 16537</strain>
    </source>
</reference>
<dbReference type="Pfam" id="PF01934">
    <property type="entry name" value="HepT-like"/>
    <property type="match status" value="1"/>
</dbReference>
<evidence type="ECO:0000256" key="6">
    <source>
        <dbReference type="ARBA" id="ARBA00024207"/>
    </source>
</evidence>
<sequence>MEIQTKKLLLDILDSINSIYSYLGKERNFLDYRNNKMLRRAIEREFEIIGEALNKIIKIDGEIKISNKSLIVGMRNRVIHGYDKVDDEIVWGAILRHLPTLKREIEELLNQN</sequence>
<evidence type="ECO:0000313" key="7">
    <source>
        <dbReference type="EMBL" id="SMD44270.1"/>
    </source>
</evidence>
<proteinExistence type="inferred from homology"/>
<dbReference type="GO" id="GO:0016787">
    <property type="term" value="F:hydrolase activity"/>
    <property type="evidence" value="ECO:0007669"/>
    <property type="project" value="UniProtKB-KW"/>
</dbReference>
<gene>
    <name evidence="7" type="ORF">SAMN00777080_2890</name>
</gene>
<dbReference type="GO" id="GO:0000166">
    <property type="term" value="F:nucleotide binding"/>
    <property type="evidence" value="ECO:0007669"/>
    <property type="project" value="UniProtKB-KW"/>
</dbReference>
<evidence type="ECO:0000313" key="8">
    <source>
        <dbReference type="Proteomes" id="UP000192333"/>
    </source>
</evidence>
<dbReference type="EMBL" id="LT838813">
    <property type="protein sequence ID" value="SMD44270.1"/>
    <property type="molecule type" value="Genomic_DNA"/>
</dbReference>
<evidence type="ECO:0000256" key="3">
    <source>
        <dbReference type="ARBA" id="ARBA00022722"/>
    </source>
</evidence>
<keyword evidence="1" id="KW-0597">Phosphoprotein</keyword>